<keyword evidence="1" id="KW-1133">Transmembrane helix</keyword>
<feature type="transmembrane region" description="Helical" evidence="1">
    <location>
        <begin position="85"/>
        <end position="114"/>
    </location>
</feature>
<dbReference type="Proteomes" id="UP000250143">
    <property type="component" value="Chromosome"/>
</dbReference>
<keyword evidence="4" id="KW-1185">Reference proteome</keyword>
<proteinExistence type="predicted"/>
<evidence type="ECO:0000256" key="1">
    <source>
        <dbReference type="SAM" id="Phobius"/>
    </source>
</evidence>
<dbReference type="GeneID" id="48467145"/>
<dbReference type="RefSeq" id="WP_112193647.1">
    <property type="nucleotide sequence ID" value="NZ_CP023565.1"/>
</dbReference>
<evidence type="ECO:0000313" key="3">
    <source>
        <dbReference type="EMBL" id="AWZ39889.1"/>
    </source>
</evidence>
<evidence type="ECO:0000313" key="5">
    <source>
        <dbReference type="Proteomes" id="UP000250153"/>
    </source>
</evidence>
<reference evidence="4 5" key="1">
    <citation type="submission" date="2017-09" db="EMBL/GenBank/DDBJ databases">
        <title>Predominant Lactobacillus spp. isolated from feces of mice subjected to short-term calorie restriction.</title>
        <authorList>
            <person name="Zhang C."/>
            <person name="Zhao L."/>
            <person name="Pan F."/>
        </authorList>
    </citation>
    <scope>NUCLEOTIDE SEQUENCE [LARGE SCALE GENOMIC DNA]</scope>
    <source>
        <strain evidence="3 4">CR141</strain>
        <strain evidence="2 5">CR147</strain>
    </source>
</reference>
<dbReference type="AlphaFoldDB" id="A0AAD0L4H3"/>
<organism evidence="2 5">
    <name type="scientific">Ligilactobacillus murinus</name>
    <dbReference type="NCBI Taxonomy" id="1622"/>
    <lineage>
        <taxon>Bacteria</taxon>
        <taxon>Bacillati</taxon>
        <taxon>Bacillota</taxon>
        <taxon>Bacilli</taxon>
        <taxon>Lactobacillales</taxon>
        <taxon>Lactobacillaceae</taxon>
        <taxon>Ligilactobacillus</taxon>
    </lineage>
</organism>
<keyword evidence="1" id="KW-0472">Membrane</keyword>
<dbReference type="EMBL" id="CP023565">
    <property type="protein sequence ID" value="AWZ38920.1"/>
    <property type="molecule type" value="Genomic_DNA"/>
</dbReference>
<gene>
    <name evidence="3" type="ORF">CPQ89_01965</name>
    <name evidence="2" type="ORF">CPS94_08305</name>
</gene>
<evidence type="ECO:0008006" key="6">
    <source>
        <dbReference type="Google" id="ProtNLM"/>
    </source>
</evidence>
<sequence length="212" mass="23454">MNREKYLAELEEYLQPLTPEERADAIMFYSEFIDDAGLETRSQIEERLGTPRQLSRKVLADHSIKTTDEEIKYQRTATPQSNVKMIWLILLALLASPFLLGFGGIMIAVLIGILALVAGLVFGAGVLLCAGVVVMGLLIYIGIAMLFSSWAVGLFYLGLGLLALGGLLVVIPLAYWSIRLILQGIANFSKYLYDKLSKKRKEKGGSDHEEDI</sequence>
<accession>A0AAD0L4H3</accession>
<dbReference type="EMBL" id="CP023566">
    <property type="protein sequence ID" value="AWZ39889.1"/>
    <property type="molecule type" value="Genomic_DNA"/>
</dbReference>
<protein>
    <recommendedName>
        <fullName evidence="6">DUF1700 domain-containing protein</fullName>
    </recommendedName>
</protein>
<dbReference type="Proteomes" id="UP000250153">
    <property type="component" value="Chromosome"/>
</dbReference>
<dbReference type="KEGG" id="lmur:CPS94_08305"/>
<keyword evidence="1" id="KW-0812">Transmembrane</keyword>
<feature type="transmembrane region" description="Helical" evidence="1">
    <location>
        <begin position="120"/>
        <end position="143"/>
    </location>
</feature>
<evidence type="ECO:0000313" key="2">
    <source>
        <dbReference type="EMBL" id="AWZ38920.1"/>
    </source>
</evidence>
<dbReference type="Pfam" id="PF22564">
    <property type="entry name" value="HAAS"/>
    <property type="match status" value="1"/>
</dbReference>
<name>A0AAD0L4H3_9LACO</name>
<evidence type="ECO:0000313" key="4">
    <source>
        <dbReference type="Proteomes" id="UP000250143"/>
    </source>
</evidence>
<feature type="transmembrane region" description="Helical" evidence="1">
    <location>
        <begin position="150"/>
        <end position="170"/>
    </location>
</feature>